<dbReference type="GO" id="GO:0005634">
    <property type="term" value="C:nucleus"/>
    <property type="evidence" value="ECO:0007669"/>
    <property type="project" value="UniProtKB-SubCell"/>
</dbReference>
<evidence type="ECO:0000256" key="3">
    <source>
        <dbReference type="ARBA" id="ARBA00022763"/>
    </source>
</evidence>
<evidence type="ECO:0000256" key="4">
    <source>
        <dbReference type="ARBA" id="ARBA00023172"/>
    </source>
</evidence>
<feature type="domain" description="Non-structural maintenance of chromosome element 4 C-terminal" evidence="10">
    <location>
        <begin position="161"/>
        <end position="258"/>
    </location>
</feature>
<feature type="region of interest" description="Disordered" evidence="8">
    <location>
        <begin position="112"/>
        <end position="137"/>
    </location>
</feature>
<dbReference type="GO" id="GO:0006310">
    <property type="term" value="P:DNA recombination"/>
    <property type="evidence" value="ECO:0007669"/>
    <property type="project" value="UniProtKB-UniRule"/>
</dbReference>
<evidence type="ECO:0000256" key="8">
    <source>
        <dbReference type="SAM" id="MobiDB-lite"/>
    </source>
</evidence>
<keyword evidence="12" id="KW-1185">Reference proteome</keyword>
<accession>X6MHK4</accession>
<evidence type="ECO:0000256" key="5">
    <source>
        <dbReference type="ARBA" id="ARBA00023204"/>
    </source>
</evidence>
<feature type="region of interest" description="Disordered" evidence="8">
    <location>
        <begin position="259"/>
        <end position="295"/>
    </location>
</feature>
<feature type="compositionally biased region" description="Polar residues" evidence="8">
    <location>
        <begin position="268"/>
        <end position="282"/>
    </location>
</feature>
<reference evidence="11 12" key="1">
    <citation type="journal article" date="2013" name="Curr. Biol.">
        <title>The Genome of the Foraminiferan Reticulomyxa filosa.</title>
        <authorList>
            <person name="Glockner G."/>
            <person name="Hulsmann N."/>
            <person name="Schleicher M."/>
            <person name="Noegel A.A."/>
            <person name="Eichinger L."/>
            <person name="Gallinger C."/>
            <person name="Pawlowski J."/>
            <person name="Sierra R."/>
            <person name="Euteneuer U."/>
            <person name="Pillet L."/>
            <person name="Moustafa A."/>
            <person name="Platzer M."/>
            <person name="Groth M."/>
            <person name="Szafranski K."/>
            <person name="Schliwa M."/>
        </authorList>
    </citation>
    <scope>NUCLEOTIDE SEQUENCE [LARGE SCALE GENOMIC DNA]</scope>
</reference>
<feature type="transmembrane region" description="Helical" evidence="9">
    <location>
        <begin position="66"/>
        <end position="90"/>
    </location>
</feature>
<dbReference type="Pfam" id="PF08743">
    <property type="entry name" value="Nse4_C"/>
    <property type="match status" value="1"/>
</dbReference>
<evidence type="ECO:0000313" key="11">
    <source>
        <dbReference type="EMBL" id="ETO13488.1"/>
    </source>
</evidence>
<dbReference type="GO" id="GO:0030915">
    <property type="term" value="C:Smc5-Smc6 complex"/>
    <property type="evidence" value="ECO:0007669"/>
    <property type="project" value="UniProtKB-UniRule"/>
</dbReference>
<keyword evidence="6 7" id="KW-0539">Nucleus</keyword>
<comment type="similarity">
    <text evidence="2 7">Belongs to the NSE4 family.</text>
</comment>
<keyword evidence="4 7" id="KW-0233">DNA recombination</keyword>
<evidence type="ECO:0000256" key="9">
    <source>
        <dbReference type="SAM" id="Phobius"/>
    </source>
</evidence>
<dbReference type="Proteomes" id="UP000023152">
    <property type="component" value="Unassembled WGS sequence"/>
</dbReference>
<keyword evidence="5 7" id="KW-0234">DNA repair</keyword>
<name>X6MHK4_RETFI</name>
<dbReference type="EMBL" id="ASPP01020577">
    <property type="protein sequence ID" value="ETO13488.1"/>
    <property type="molecule type" value="Genomic_DNA"/>
</dbReference>
<evidence type="ECO:0000256" key="6">
    <source>
        <dbReference type="ARBA" id="ARBA00023242"/>
    </source>
</evidence>
<evidence type="ECO:0000256" key="2">
    <source>
        <dbReference type="ARBA" id="ARBA00008997"/>
    </source>
</evidence>
<comment type="caution">
    <text evidence="11">The sequence shown here is derived from an EMBL/GenBank/DDBJ whole genome shotgun (WGS) entry which is preliminary data.</text>
</comment>
<dbReference type="InterPro" id="IPR027786">
    <property type="entry name" value="Nse4/EID"/>
</dbReference>
<dbReference type="OrthoDB" id="361242at2759"/>
<dbReference type="AlphaFoldDB" id="X6MHK4"/>
<protein>
    <recommendedName>
        <fullName evidence="7">Non-structural maintenance of chromosomes element 4</fullName>
    </recommendedName>
</protein>
<sequence length="295" mass="35022">MEKTSEYIKNQKKKKWIVLKKFRVNNENNENTENENVNENEKMVLDWDALGDAFAPYWYTVPPISFLLRFFCYHFICWRIYIYIYIYVYFMHKYINWPKIWNKKKQLDSQKTRVEESNGARNTAYSNQKRGARRSNGNKKRIEKLRQVVRRLTDTNPNHEFDLFKLVANPSSFGETVENLFDLSFLVKEGEVQININEDTKKPFGVNRCLLLLSSSVYVPAQDFKDKQKSIKNGQCIIKMDMRMCKGIVDKYKIQSSQIKRDGKSTHENANTNHSSQRSQDSVFYEEFSTETEDN</sequence>
<comment type="function">
    <text evidence="7">Component of the SMC5-SMC6 complex, that promotes sister chromatid alignment after DNA damage and facilitates double-stranded DNA breaks (DSBs) repair via homologous recombination between sister chromatids.</text>
</comment>
<comment type="subunit">
    <text evidence="7">Component of the SMC5-SMC6 complex.</text>
</comment>
<dbReference type="PANTHER" id="PTHR16140:SF0">
    <property type="entry name" value="NON-STRUCTURAL MAINTENANCE OF CHROMOSOMES ELEMENT 4"/>
    <property type="match status" value="1"/>
</dbReference>
<evidence type="ECO:0000256" key="7">
    <source>
        <dbReference type="RuleBase" id="RU365071"/>
    </source>
</evidence>
<keyword evidence="9" id="KW-1133">Transmembrane helix</keyword>
<organism evidence="11 12">
    <name type="scientific">Reticulomyxa filosa</name>
    <dbReference type="NCBI Taxonomy" id="46433"/>
    <lineage>
        <taxon>Eukaryota</taxon>
        <taxon>Sar</taxon>
        <taxon>Rhizaria</taxon>
        <taxon>Retaria</taxon>
        <taxon>Foraminifera</taxon>
        <taxon>Monothalamids</taxon>
        <taxon>Reticulomyxidae</taxon>
        <taxon>Reticulomyxa</taxon>
    </lineage>
</organism>
<evidence type="ECO:0000256" key="1">
    <source>
        <dbReference type="ARBA" id="ARBA00004123"/>
    </source>
</evidence>
<evidence type="ECO:0000259" key="10">
    <source>
        <dbReference type="Pfam" id="PF08743"/>
    </source>
</evidence>
<dbReference type="GO" id="GO:0006281">
    <property type="term" value="P:DNA repair"/>
    <property type="evidence" value="ECO:0007669"/>
    <property type="project" value="UniProtKB-UniRule"/>
</dbReference>
<gene>
    <name evidence="11" type="ORF">RFI_23886</name>
</gene>
<proteinExistence type="inferred from homology"/>
<dbReference type="PANTHER" id="PTHR16140">
    <property type="entry name" value="NON-STRUCTURAL MAINTENANCE OF CHROMOSOMES ELEMENT 4"/>
    <property type="match status" value="1"/>
</dbReference>
<dbReference type="InterPro" id="IPR014854">
    <property type="entry name" value="Nse4_C"/>
</dbReference>
<feature type="compositionally biased region" description="Polar residues" evidence="8">
    <location>
        <begin position="119"/>
        <end position="129"/>
    </location>
</feature>
<keyword evidence="3 7" id="KW-0227">DNA damage</keyword>
<evidence type="ECO:0000313" key="12">
    <source>
        <dbReference type="Proteomes" id="UP000023152"/>
    </source>
</evidence>
<comment type="subcellular location">
    <subcellularLocation>
        <location evidence="1 7">Nucleus</location>
    </subcellularLocation>
</comment>
<keyword evidence="9" id="KW-0472">Membrane</keyword>
<keyword evidence="9" id="KW-0812">Transmembrane</keyword>